<dbReference type="PIRSF" id="PIRSF005496">
    <property type="entry name" value="ATP_hel_hrpB"/>
    <property type="match status" value="1"/>
</dbReference>
<accession>A0A7W2YIF8</accession>
<dbReference type="SUPFAM" id="SSF52540">
    <property type="entry name" value="P-loop containing nucleoside triphosphate hydrolases"/>
    <property type="match status" value="1"/>
</dbReference>
<feature type="region of interest" description="Disordered" evidence="5">
    <location>
        <begin position="829"/>
        <end position="857"/>
    </location>
</feature>
<dbReference type="Pfam" id="PF00270">
    <property type="entry name" value="DEAD"/>
    <property type="match status" value="1"/>
</dbReference>
<gene>
    <name evidence="8" type="primary">hrpB</name>
    <name evidence="8" type="ORF">H2508_04920</name>
</gene>
<dbReference type="InterPro" id="IPR013689">
    <property type="entry name" value="RNA_helicase_ATP-dep_HrpB_C"/>
</dbReference>
<evidence type="ECO:0000256" key="1">
    <source>
        <dbReference type="ARBA" id="ARBA00022741"/>
    </source>
</evidence>
<dbReference type="Pfam" id="PF00271">
    <property type="entry name" value="Helicase_C"/>
    <property type="match status" value="1"/>
</dbReference>
<dbReference type="NCBIfam" id="TIGR01970">
    <property type="entry name" value="DEAH_box_HrpB"/>
    <property type="match status" value="1"/>
</dbReference>
<feature type="domain" description="Helicase C-terminal" evidence="7">
    <location>
        <begin position="210"/>
        <end position="381"/>
    </location>
</feature>
<dbReference type="Gene3D" id="3.40.50.300">
    <property type="entry name" value="P-loop containing nucleotide triphosphate hydrolases"/>
    <property type="match status" value="2"/>
</dbReference>
<evidence type="ECO:0000256" key="4">
    <source>
        <dbReference type="ARBA" id="ARBA00022840"/>
    </source>
</evidence>
<dbReference type="SMART" id="SM00487">
    <property type="entry name" value="DEXDc"/>
    <property type="match status" value="1"/>
</dbReference>
<evidence type="ECO:0000259" key="7">
    <source>
        <dbReference type="PROSITE" id="PS51194"/>
    </source>
</evidence>
<dbReference type="InterPro" id="IPR010225">
    <property type="entry name" value="HrpB"/>
</dbReference>
<dbReference type="CDD" id="cd18791">
    <property type="entry name" value="SF2_C_RHA"/>
    <property type="match status" value="1"/>
</dbReference>
<protein>
    <submittedName>
        <fullName evidence="8">ATP-dependent helicase HrpB</fullName>
    </submittedName>
</protein>
<dbReference type="InterPro" id="IPR014001">
    <property type="entry name" value="Helicase_ATP-bd"/>
</dbReference>
<dbReference type="SMART" id="SM00490">
    <property type="entry name" value="HELICc"/>
    <property type="match status" value="1"/>
</dbReference>
<comment type="caution">
    <text evidence="8">The sequence shown here is derived from an EMBL/GenBank/DDBJ whole genome shotgun (WGS) entry which is preliminary data.</text>
</comment>
<feature type="compositionally biased region" description="Low complexity" evidence="5">
    <location>
        <begin position="840"/>
        <end position="857"/>
    </location>
</feature>
<dbReference type="PROSITE" id="PS51192">
    <property type="entry name" value="HELICASE_ATP_BIND_1"/>
    <property type="match status" value="1"/>
</dbReference>
<dbReference type="PROSITE" id="PS51194">
    <property type="entry name" value="HELICASE_CTER"/>
    <property type="match status" value="1"/>
</dbReference>
<evidence type="ECO:0000313" key="9">
    <source>
        <dbReference type="Proteomes" id="UP000539350"/>
    </source>
</evidence>
<proteinExistence type="predicted"/>
<organism evidence="8 9">
    <name type="scientific">Sediminihaliea albiluteola</name>
    <dbReference type="NCBI Taxonomy" id="2758564"/>
    <lineage>
        <taxon>Bacteria</taxon>
        <taxon>Pseudomonadati</taxon>
        <taxon>Pseudomonadota</taxon>
        <taxon>Gammaproteobacteria</taxon>
        <taxon>Cellvibrionales</taxon>
        <taxon>Halieaceae</taxon>
        <taxon>Sediminihaliea</taxon>
    </lineage>
</organism>
<keyword evidence="3 8" id="KW-0347">Helicase</keyword>
<dbReference type="FunFam" id="3.40.50.300:FF:002125">
    <property type="entry name" value="ATP-dependent helicase HrpB"/>
    <property type="match status" value="1"/>
</dbReference>
<dbReference type="InterPro" id="IPR027417">
    <property type="entry name" value="P-loop_NTPase"/>
</dbReference>
<dbReference type="InterPro" id="IPR001650">
    <property type="entry name" value="Helicase_C-like"/>
</dbReference>
<dbReference type="InterPro" id="IPR056329">
    <property type="entry name" value="CON_HrpB"/>
</dbReference>
<dbReference type="Proteomes" id="UP000539350">
    <property type="component" value="Unassembled WGS sequence"/>
</dbReference>
<evidence type="ECO:0000256" key="2">
    <source>
        <dbReference type="ARBA" id="ARBA00022801"/>
    </source>
</evidence>
<dbReference type="AlphaFoldDB" id="A0A7W2YIF8"/>
<dbReference type="EMBL" id="JACFXU010000013">
    <property type="protein sequence ID" value="MBA6412446.1"/>
    <property type="molecule type" value="Genomic_DNA"/>
</dbReference>
<evidence type="ECO:0000313" key="8">
    <source>
        <dbReference type="EMBL" id="MBA6412446.1"/>
    </source>
</evidence>
<dbReference type="SMART" id="SM00847">
    <property type="entry name" value="HA2"/>
    <property type="match status" value="1"/>
</dbReference>
<dbReference type="InterPro" id="IPR049614">
    <property type="entry name" value="HrpB_DEXH"/>
</dbReference>
<dbReference type="GO" id="GO:0005524">
    <property type="term" value="F:ATP binding"/>
    <property type="evidence" value="ECO:0007669"/>
    <property type="project" value="UniProtKB-KW"/>
</dbReference>
<sequence length="857" mass="94236">MPTALSGQLPITEALPSLCAALLERHEAVLQAPPGAGKTTLVPLEMLSQPWLAPSDSILLVEPRRIAARAAAARMAELLGEQVGDRVGYRIRLETCVSAATRIEVLTEGILARRLQSDPALEGVGLIIFDEFHERNLDSDLGLALALQAREMFREEAPLKLLAMSATLDADRVAALLDDAPLITSKGRQYPVEIHYSAPHRLQDSIITPTVNTVLQALREQAGSVLVFLPGQAEIKRVARELAAKLEPEAAAINICPLYGALPLAHQQQAIAPAKEGQRKVVLATNIAETSLTIEGIHTVVDSGLSREAVFDTASGITRLTTRRIARSSAEQRAGRAGRLAPGACYRLWSEEQHRQLLAQAEPEILQADLAPLALQLLAWGVQDPAELSWLDVPPAAAYRQAIELLAACEAVVQTAEDSWQLSPQGLRLAQMPLHPRLAHMLLLAVDLDATELGALLAALLAERNPLATQGADLGHSLALLQGDRPCPPELRNWYRRTWEQARRYAKLSVALHQPRQLELALDRSELAGVLLAAAYPDRIARLRPGKDNTAYQLSNGRSAHLSAEDSLCGSPWLATAEVGGRRGESADRIYSATHLNAAAFEGVLAALVKSTEQVAWDHSRERFIAERRYMLGKLVLRTEPMKELPSQARTAALLALVRERGLQILPWTERLEQWRARVNLLRQQFGDESPWPDLSDEALLASLEQWLLPWLDPVQRLQDFARLDLPAILQALLPWPLPQELEQLAPERITVPSGSSVAIDYRQSPPVLAVKLQEMFGCEEGPRICAGRLALCLHLLSPARRPLQVTENLASFWRDAYAAVRKEMRGRYPKHPWPEDPVTAQATRHTTARQAAQSAQ</sequence>
<dbReference type="GO" id="GO:0004386">
    <property type="term" value="F:helicase activity"/>
    <property type="evidence" value="ECO:0007669"/>
    <property type="project" value="UniProtKB-KW"/>
</dbReference>
<reference evidence="8 9" key="1">
    <citation type="submission" date="2020-07" db="EMBL/GenBank/DDBJ databases">
        <title>Halieaceae bacterium, F7430, whole genome shotgun sequencing project.</title>
        <authorList>
            <person name="Jiang S."/>
            <person name="Liu Z.W."/>
            <person name="Du Z.J."/>
        </authorList>
    </citation>
    <scope>NUCLEOTIDE SEQUENCE [LARGE SCALE GENOMIC DNA]</scope>
    <source>
        <strain evidence="8 9">F7430</strain>
    </source>
</reference>
<dbReference type="PANTHER" id="PTHR43519:SF1">
    <property type="entry name" value="ATP-DEPENDENT RNA HELICASE HRPB"/>
    <property type="match status" value="1"/>
</dbReference>
<dbReference type="Pfam" id="PF24473">
    <property type="entry name" value="CON_HrpB"/>
    <property type="match status" value="1"/>
</dbReference>
<feature type="domain" description="Helicase ATP-binding" evidence="6">
    <location>
        <begin position="19"/>
        <end position="186"/>
    </location>
</feature>
<dbReference type="PANTHER" id="PTHR43519">
    <property type="entry name" value="ATP-DEPENDENT RNA HELICASE HRPB"/>
    <property type="match status" value="1"/>
</dbReference>
<evidence type="ECO:0000256" key="3">
    <source>
        <dbReference type="ARBA" id="ARBA00022806"/>
    </source>
</evidence>
<keyword evidence="2" id="KW-0378">Hydrolase</keyword>
<dbReference type="InterPro" id="IPR011545">
    <property type="entry name" value="DEAD/DEAH_box_helicase_dom"/>
</dbReference>
<evidence type="ECO:0000256" key="5">
    <source>
        <dbReference type="SAM" id="MobiDB-lite"/>
    </source>
</evidence>
<dbReference type="Pfam" id="PF08482">
    <property type="entry name" value="HrpB_C"/>
    <property type="match status" value="1"/>
</dbReference>
<dbReference type="RefSeq" id="WP_182169436.1">
    <property type="nucleotide sequence ID" value="NZ_JACFXU010000013.1"/>
</dbReference>
<keyword evidence="4" id="KW-0067">ATP-binding</keyword>
<dbReference type="CDD" id="cd17990">
    <property type="entry name" value="DEXHc_HrpB"/>
    <property type="match status" value="1"/>
</dbReference>
<name>A0A7W2YIF8_9GAMM</name>
<dbReference type="InterPro" id="IPR007502">
    <property type="entry name" value="Helicase-assoc_dom"/>
</dbReference>
<dbReference type="GO" id="GO:0003676">
    <property type="term" value="F:nucleic acid binding"/>
    <property type="evidence" value="ECO:0007669"/>
    <property type="project" value="InterPro"/>
</dbReference>
<dbReference type="GO" id="GO:0016787">
    <property type="term" value="F:hydrolase activity"/>
    <property type="evidence" value="ECO:0007669"/>
    <property type="project" value="UniProtKB-KW"/>
</dbReference>
<evidence type="ECO:0000259" key="6">
    <source>
        <dbReference type="PROSITE" id="PS51192"/>
    </source>
</evidence>
<keyword evidence="9" id="KW-1185">Reference proteome</keyword>
<keyword evidence="1" id="KW-0547">Nucleotide-binding</keyword>
<dbReference type="Gene3D" id="1.20.120.1080">
    <property type="match status" value="1"/>
</dbReference>